<accession>A0ABT4SPY0</accession>
<sequence length="405" mass="44908">MTNPGHPEHAGAVRLYEPEVLDDPAAFLEELRRKHGPVVPVLLDADLPAWLVLGYRELHHVTSQPQLFARDPRRWNQHDLVPPDWPARPHVTYQPSVVFTEGEERRRRGGAIGDALDEIDRIELTQLCEKVADAAIDLFSGDGQADLVPQYAHRMPAQVIARLFGLPEPDVGTLLRAIFQAMNDPASRDEAEMQVGELMGRLVAGKRARPGHDLASRLVTHDAGLTDPEVVYDMLSLLIASQDNCAGWIGNTLRLMLVDDHFQMDLQGGRSSVAEALNQVLWKDPPAQNLPSRYAAQDCELAGHRIRRGDMIVISLVGANADPQVQQGHTAANRAHMAFGHGEYGCPFPAPELAEIISKTAIEVLLDRLPDVHLAVAPEELRWRRNIWNRMLSALPVAFTPTMGR</sequence>
<organism evidence="2 3">
    <name type="scientific">Nonomuraea ferruginea</name>
    <dbReference type="NCBI Taxonomy" id="46174"/>
    <lineage>
        <taxon>Bacteria</taxon>
        <taxon>Bacillati</taxon>
        <taxon>Actinomycetota</taxon>
        <taxon>Actinomycetes</taxon>
        <taxon>Streptosporangiales</taxon>
        <taxon>Streptosporangiaceae</taxon>
        <taxon>Nonomuraea</taxon>
    </lineage>
</organism>
<dbReference type="EMBL" id="JAPNUD010000002">
    <property type="protein sequence ID" value="MDA0639279.1"/>
    <property type="molecule type" value="Genomic_DNA"/>
</dbReference>
<dbReference type="InterPro" id="IPR036396">
    <property type="entry name" value="Cyt_P450_sf"/>
</dbReference>
<protein>
    <submittedName>
        <fullName evidence="2">Cytochrome P450</fullName>
    </submittedName>
</protein>
<comment type="similarity">
    <text evidence="1">Belongs to the cytochrome P450 family.</text>
</comment>
<dbReference type="PANTHER" id="PTHR46696:SF1">
    <property type="entry name" value="CYTOCHROME P450 YJIB-RELATED"/>
    <property type="match status" value="1"/>
</dbReference>
<evidence type="ECO:0000313" key="2">
    <source>
        <dbReference type="EMBL" id="MDA0639279.1"/>
    </source>
</evidence>
<reference evidence="2 3" key="1">
    <citation type="submission" date="2022-11" db="EMBL/GenBank/DDBJ databases">
        <title>Nonomuraea corallina sp. nov., a new species of the genus Nonomuraea isolated from sea side sediment in Thai sea.</title>
        <authorList>
            <person name="Ngamcharungchit C."/>
            <person name="Matsumoto A."/>
            <person name="Suriyachadkun C."/>
            <person name="Panbangred W."/>
            <person name="Inahashi Y."/>
            <person name="Intra B."/>
        </authorList>
    </citation>
    <scope>NUCLEOTIDE SEQUENCE [LARGE SCALE GENOMIC DNA]</scope>
    <source>
        <strain evidence="2 3">DSM 43553</strain>
    </source>
</reference>
<dbReference type="SUPFAM" id="SSF48264">
    <property type="entry name" value="Cytochrome P450"/>
    <property type="match status" value="1"/>
</dbReference>
<dbReference type="InterPro" id="IPR002397">
    <property type="entry name" value="Cyt_P450_B"/>
</dbReference>
<dbReference type="PANTHER" id="PTHR46696">
    <property type="entry name" value="P450, PUTATIVE (EUROFUNG)-RELATED"/>
    <property type="match status" value="1"/>
</dbReference>
<dbReference type="Proteomes" id="UP001212498">
    <property type="component" value="Unassembled WGS sequence"/>
</dbReference>
<keyword evidence="3" id="KW-1185">Reference proteome</keyword>
<gene>
    <name evidence="2" type="ORF">OUY24_01450</name>
</gene>
<dbReference type="RefSeq" id="WP_148036417.1">
    <property type="nucleotide sequence ID" value="NZ_BAABFD010000006.1"/>
</dbReference>
<name>A0ABT4SPY0_9ACTN</name>
<comment type="caution">
    <text evidence="2">The sequence shown here is derived from an EMBL/GenBank/DDBJ whole genome shotgun (WGS) entry which is preliminary data.</text>
</comment>
<evidence type="ECO:0000256" key="1">
    <source>
        <dbReference type="ARBA" id="ARBA00010617"/>
    </source>
</evidence>
<dbReference type="Gene3D" id="1.10.630.10">
    <property type="entry name" value="Cytochrome P450"/>
    <property type="match status" value="1"/>
</dbReference>
<proteinExistence type="inferred from homology"/>
<evidence type="ECO:0000313" key="3">
    <source>
        <dbReference type="Proteomes" id="UP001212498"/>
    </source>
</evidence>
<dbReference type="PRINTS" id="PR00359">
    <property type="entry name" value="BP450"/>
</dbReference>